<evidence type="ECO:0000259" key="7">
    <source>
        <dbReference type="SMART" id="SM00477"/>
    </source>
</evidence>
<dbReference type="Proteomes" id="UP000094527">
    <property type="component" value="Unassembled WGS sequence"/>
</dbReference>
<evidence type="ECO:0000259" key="8">
    <source>
        <dbReference type="SMART" id="SM00892"/>
    </source>
</evidence>
<keyword evidence="5" id="KW-0479">Metal-binding</keyword>
<dbReference type="SMART" id="SM00477">
    <property type="entry name" value="NUC"/>
    <property type="match status" value="1"/>
</dbReference>
<dbReference type="SMART" id="SM00892">
    <property type="entry name" value="Endonuclease_NS"/>
    <property type="match status" value="1"/>
</dbReference>
<gene>
    <name evidence="9" type="ORF">Ocin01_15809</name>
</gene>
<feature type="compositionally biased region" description="Polar residues" evidence="6">
    <location>
        <begin position="453"/>
        <end position="476"/>
    </location>
</feature>
<evidence type="ECO:0000313" key="9">
    <source>
        <dbReference type="EMBL" id="ODM90874.1"/>
    </source>
</evidence>
<dbReference type="Pfam" id="PF01223">
    <property type="entry name" value="Endonuclease_NS"/>
    <property type="match status" value="1"/>
</dbReference>
<dbReference type="STRING" id="48709.A0A1D2MDD4"/>
<feature type="binding site" evidence="5">
    <location>
        <position position="259"/>
    </location>
    <ligand>
        <name>Mg(2+)</name>
        <dbReference type="ChEBI" id="CHEBI:18420"/>
        <note>catalytic</note>
    </ligand>
</feature>
<feature type="domain" description="ENPP1-3/EXOG-like endonuclease/phosphodiesterase" evidence="7">
    <location>
        <begin position="140"/>
        <end position="396"/>
    </location>
</feature>
<evidence type="ECO:0000256" key="1">
    <source>
        <dbReference type="ARBA" id="ARBA00010052"/>
    </source>
</evidence>
<dbReference type="GO" id="GO:0000014">
    <property type="term" value="F:single-stranded DNA endodeoxyribonuclease activity"/>
    <property type="evidence" value="ECO:0007669"/>
    <property type="project" value="TreeGrafter"/>
</dbReference>
<organism evidence="9 10">
    <name type="scientific">Orchesella cincta</name>
    <name type="common">Springtail</name>
    <name type="synonym">Podura cincta</name>
    <dbReference type="NCBI Taxonomy" id="48709"/>
    <lineage>
        <taxon>Eukaryota</taxon>
        <taxon>Metazoa</taxon>
        <taxon>Ecdysozoa</taxon>
        <taxon>Arthropoda</taxon>
        <taxon>Hexapoda</taxon>
        <taxon>Collembola</taxon>
        <taxon>Entomobryomorpha</taxon>
        <taxon>Entomobryoidea</taxon>
        <taxon>Orchesellidae</taxon>
        <taxon>Orchesellinae</taxon>
        <taxon>Orchesella</taxon>
    </lineage>
</organism>
<protein>
    <recommendedName>
        <fullName evidence="11">DNA/RNA non-specific endonuclease domain-containing protein</fullName>
    </recommendedName>
</protein>
<dbReference type="GO" id="GO:0005634">
    <property type="term" value="C:nucleus"/>
    <property type="evidence" value="ECO:0007669"/>
    <property type="project" value="TreeGrafter"/>
</dbReference>
<dbReference type="InterPro" id="IPR044929">
    <property type="entry name" value="DNA/RNA_non-sp_Endonuclease_sf"/>
</dbReference>
<dbReference type="GO" id="GO:0046872">
    <property type="term" value="F:metal ion binding"/>
    <property type="evidence" value="ECO:0007669"/>
    <property type="project" value="UniProtKB-KW"/>
</dbReference>
<evidence type="ECO:0000313" key="10">
    <source>
        <dbReference type="Proteomes" id="UP000094527"/>
    </source>
</evidence>
<dbReference type="GO" id="GO:0003676">
    <property type="term" value="F:nucleic acid binding"/>
    <property type="evidence" value="ECO:0007669"/>
    <property type="project" value="InterPro"/>
</dbReference>
<comment type="caution">
    <text evidence="9">The sequence shown here is derived from an EMBL/GenBank/DDBJ whole genome shotgun (WGS) entry which is preliminary data.</text>
</comment>
<evidence type="ECO:0000256" key="3">
    <source>
        <dbReference type="ARBA" id="ARBA00022759"/>
    </source>
</evidence>
<dbReference type="PANTHER" id="PTHR13966:SF17">
    <property type="entry name" value="ENDONUCLEASE-RELATED"/>
    <property type="match status" value="1"/>
</dbReference>
<dbReference type="OMA" id="ICNDVSD"/>
<dbReference type="InterPro" id="IPR001604">
    <property type="entry name" value="Endo_G_ENPP1-like_dom"/>
</dbReference>
<feature type="region of interest" description="Disordered" evidence="6">
    <location>
        <begin position="405"/>
        <end position="476"/>
    </location>
</feature>
<reference evidence="9 10" key="1">
    <citation type="journal article" date="2016" name="Genome Biol. Evol.">
        <title>Gene Family Evolution Reflects Adaptation to Soil Environmental Stressors in the Genome of the Collembolan Orchesella cincta.</title>
        <authorList>
            <person name="Faddeeva-Vakhrusheva A."/>
            <person name="Derks M.F."/>
            <person name="Anvar S.Y."/>
            <person name="Agamennone V."/>
            <person name="Suring W."/>
            <person name="Smit S."/>
            <person name="van Straalen N.M."/>
            <person name="Roelofs D."/>
        </authorList>
    </citation>
    <scope>NUCLEOTIDE SEQUENCE [LARGE SCALE GENOMIC DNA]</scope>
    <source>
        <tissue evidence="9">Mixed pool</tissue>
    </source>
</reference>
<feature type="compositionally biased region" description="Acidic residues" evidence="6">
    <location>
        <begin position="422"/>
        <end position="437"/>
    </location>
</feature>
<keyword evidence="2" id="KW-0540">Nuclease</keyword>
<keyword evidence="3" id="KW-0255">Endonuclease</keyword>
<dbReference type="GO" id="GO:0006309">
    <property type="term" value="P:apoptotic DNA fragmentation"/>
    <property type="evidence" value="ECO:0007669"/>
    <property type="project" value="TreeGrafter"/>
</dbReference>
<proteinExistence type="inferred from homology"/>
<dbReference type="InterPro" id="IPR044925">
    <property type="entry name" value="His-Me_finger_sf"/>
</dbReference>
<evidence type="ECO:0000256" key="4">
    <source>
        <dbReference type="PIRSR" id="PIRSR640255-1"/>
    </source>
</evidence>
<keyword evidence="3" id="KW-0378">Hydrolase</keyword>
<dbReference type="GO" id="GO:0004521">
    <property type="term" value="F:RNA endonuclease activity"/>
    <property type="evidence" value="ECO:0007669"/>
    <property type="project" value="TreeGrafter"/>
</dbReference>
<sequence length="476" mass="53684">ASVFSNTLRAGKDNDGCVLTLPSNLNFAPIVTDLATRQELIPSLASSNDFYYLKIERDTKIKANCGRGNKLRNHESYFYYLLTCVRGSEFQDDDEEPVILAEAIECTNPLQPRPRVFRNGTCFQNATNIEVEFITESSPRKYYSMCMDESTSGALYSTSYIDGEGIANGLGESTGNRPDFRGQEFYPFAIKQSYKWDPNAFEHLSDLLGSEDLVNEYFPTQQYRFSRGHLFPNGDALRKFERHSTFYYMNTVPQWQNLNGGNWQIVEHDVRVLAEKLRRTLKVTTGAFGVTTLTDANNNEVEIWLARDHTGRLRLPVPRLVWKVVHDPVGNSAVAFVQVNNAWVQKHNDILCNDLCNNLAWIRSSDFNVVRKGFTYCCDVTELRKSIPYVPDIKYSGLLGAAVEADERPDNESDSGFSDNSNYDDDSDSQNDDESDNDSSKSSGDEGDEERIYSNSKNSRVNNGASVFAQNTAAHS</sequence>
<dbReference type="PANTHER" id="PTHR13966">
    <property type="entry name" value="ENDONUCLEASE RELATED"/>
    <property type="match status" value="1"/>
</dbReference>
<dbReference type="InterPro" id="IPR040255">
    <property type="entry name" value="Non-specific_endonuclease"/>
</dbReference>
<feature type="domain" description="DNA/RNA non-specific endonuclease/pyrophosphatase/phosphodiesterase" evidence="8">
    <location>
        <begin position="139"/>
        <end position="383"/>
    </location>
</feature>
<feature type="non-terminal residue" evidence="9">
    <location>
        <position position="1"/>
    </location>
</feature>
<dbReference type="AlphaFoldDB" id="A0A1D2MDD4"/>
<dbReference type="EMBL" id="LJIJ01001764">
    <property type="protein sequence ID" value="ODM90874.1"/>
    <property type="molecule type" value="Genomic_DNA"/>
</dbReference>
<keyword evidence="10" id="KW-1185">Reference proteome</keyword>
<evidence type="ECO:0000256" key="5">
    <source>
        <dbReference type="PIRSR" id="PIRSR640255-2"/>
    </source>
</evidence>
<name>A0A1D2MDD4_ORCCI</name>
<dbReference type="InterPro" id="IPR020821">
    <property type="entry name" value="ENPP1-3/EXOG-like_nuc-like"/>
</dbReference>
<feature type="active site" description="Proton acceptor" evidence="4">
    <location>
        <position position="229"/>
    </location>
</feature>
<accession>A0A1D2MDD4</accession>
<dbReference type="SUPFAM" id="SSF54060">
    <property type="entry name" value="His-Me finger endonucleases"/>
    <property type="match status" value="1"/>
</dbReference>
<comment type="similarity">
    <text evidence="1">Belongs to the DNA/RNA non-specific endonuclease family.</text>
</comment>
<dbReference type="OrthoDB" id="5960141at2759"/>
<evidence type="ECO:0000256" key="6">
    <source>
        <dbReference type="SAM" id="MobiDB-lite"/>
    </source>
</evidence>
<dbReference type="GO" id="GO:0005743">
    <property type="term" value="C:mitochondrial inner membrane"/>
    <property type="evidence" value="ECO:0007669"/>
    <property type="project" value="TreeGrafter"/>
</dbReference>
<evidence type="ECO:0008006" key="11">
    <source>
        <dbReference type="Google" id="ProtNLM"/>
    </source>
</evidence>
<evidence type="ECO:0000256" key="2">
    <source>
        <dbReference type="ARBA" id="ARBA00022722"/>
    </source>
</evidence>
<dbReference type="Gene3D" id="3.40.570.10">
    <property type="entry name" value="Extracellular Endonuclease, subunit A"/>
    <property type="match status" value="1"/>
</dbReference>